<dbReference type="Pfam" id="PF19877">
    <property type="entry name" value="DUF6350"/>
    <property type="match status" value="1"/>
</dbReference>
<feature type="transmembrane region" description="Helical" evidence="2">
    <location>
        <begin position="12"/>
        <end position="37"/>
    </location>
</feature>
<dbReference type="PROSITE" id="PS51257">
    <property type="entry name" value="PROKAR_LIPOPROTEIN"/>
    <property type="match status" value="1"/>
</dbReference>
<dbReference type="Proteomes" id="UP000468413">
    <property type="component" value="Unassembled WGS sequence"/>
</dbReference>
<name>A0A6I1G982_9BIFI</name>
<feature type="compositionally biased region" description="Polar residues" evidence="1">
    <location>
        <begin position="423"/>
        <end position="435"/>
    </location>
</feature>
<protein>
    <submittedName>
        <fullName evidence="3">Permease</fullName>
    </submittedName>
</protein>
<dbReference type="RefSeq" id="WP_404979654.1">
    <property type="nucleotide sequence ID" value="NZ_WBVS01000004.1"/>
</dbReference>
<keyword evidence="4" id="KW-1185">Reference proteome</keyword>
<accession>A0A6I1G982</accession>
<dbReference type="EMBL" id="WBVS01000004">
    <property type="protein sequence ID" value="KAB7788274.1"/>
    <property type="molecule type" value="Genomic_DNA"/>
</dbReference>
<feature type="region of interest" description="Disordered" evidence="1">
    <location>
        <begin position="423"/>
        <end position="442"/>
    </location>
</feature>
<comment type="caution">
    <text evidence="3">The sequence shown here is derived from an EMBL/GenBank/DDBJ whole genome shotgun (WGS) entry which is preliminary data.</text>
</comment>
<keyword evidence="2" id="KW-0812">Transmembrane</keyword>
<dbReference type="InterPro" id="IPR045931">
    <property type="entry name" value="DUF6350"/>
</dbReference>
<dbReference type="AlphaFoldDB" id="A0A6I1G982"/>
<evidence type="ECO:0000256" key="1">
    <source>
        <dbReference type="SAM" id="MobiDB-lite"/>
    </source>
</evidence>
<gene>
    <name evidence="3" type="ORF">F7D08_1015</name>
</gene>
<feature type="transmembrane region" description="Helical" evidence="2">
    <location>
        <begin position="383"/>
        <end position="407"/>
    </location>
</feature>
<evidence type="ECO:0000313" key="3">
    <source>
        <dbReference type="EMBL" id="KAB7788274.1"/>
    </source>
</evidence>
<feature type="transmembrane region" description="Helical" evidence="2">
    <location>
        <begin position="282"/>
        <end position="306"/>
    </location>
</feature>
<evidence type="ECO:0000256" key="2">
    <source>
        <dbReference type="SAM" id="Phobius"/>
    </source>
</evidence>
<sequence length="442" mass="47062">MKTVIRQWMRGIVAALASMAVYAIAIGCYIALMLLVISMEEGGDNLTGSTASLTQAMVLLSEGSGFETDAVTLTIIPLLLTVLLIWLVETVVVRLKALSIHAGAAGLVAWLIINESFRRSIGGGLVDPQWLILLKAALIFALGYGLAAVTHSDFLKSVNAKARELLSVQALRSLTLGGIISAIIATLYLVAGLITVIIWIVLNNAVVVSIFNMSGMETGSRILTTIAMLIWLPNVMIWAISWLFGAGFAIGELANFTLWVGQSSSLPAVPVFGILPEPVTSGLWRTVAMCTPFAIALLVGLLTLFLPQGFRYRPMKVRDARMRVPVVLDLVYPAVSFCISAVFVSLGFTLLFALSNGSLGKHRLSHVGVDVMVSTRTVGHPTALGLAAAWLIALIGTALVFSIFWIVGKTKSSNVAVPTASSANAKLDSDVSQPQKSKEEQG</sequence>
<keyword evidence="2" id="KW-0472">Membrane</keyword>
<proteinExistence type="predicted"/>
<feature type="transmembrane region" description="Helical" evidence="2">
    <location>
        <begin position="70"/>
        <end position="88"/>
    </location>
</feature>
<feature type="transmembrane region" description="Helical" evidence="2">
    <location>
        <begin position="176"/>
        <end position="202"/>
    </location>
</feature>
<feature type="transmembrane region" description="Helical" evidence="2">
    <location>
        <begin position="133"/>
        <end position="155"/>
    </location>
</feature>
<keyword evidence="2" id="KW-1133">Transmembrane helix</keyword>
<reference evidence="3 4" key="1">
    <citation type="submission" date="2019-09" db="EMBL/GenBank/DDBJ databases">
        <title>Characterization of the phylogenetic diversity of two novel species belonging to the genus Bifidobacterium: Bifidobacterium cebidarum sp. nov. and Bifidobacterium leontopitheci sp. nov.</title>
        <authorList>
            <person name="Lugli G.A."/>
            <person name="Duranti S."/>
            <person name="Milani C."/>
            <person name="Turroni F."/>
            <person name="Ventura M."/>
        </authorList>
    </citation>
    <scope>NUCLEOTIDE SEQUENCE [LARGE SCALE GENOMIC DNA]</scope>
    <source>
        <strain evidence="3 4">LMG 31469</strain>
    </source>
</reference>
<organism evidence="3 4">
    <name type="scientific">Bifidobacterium cebidarum</name>
    <dbReference type="NCBI Taxonomy" id="2650773"/>
    <lineage>
        <taxon>Bacteria</taxon>
        <taxon>Bacillati</taxon>
        <taxon>Actinomycetota</taxon>
        <taxon>Actinomycetes</taxon>
        <taxon>Bifidobacteriales</taxon>
        <taxon>Bifidobacteriaceae</taxon>
        <taxon>Bifidobacterium</taxon>
    </lineage>
</organism>
<feature type="transmembrane region" description="Helical" evidence="2">
    <location>
        <begin position="222"/>
        <end position="244"/>
    </location>
</feature>
<feature type="transmembrane region" description="Helical" evidence="2">
    <location>
        <begin position="327"/>
        <end position="354"/>
    </location>
</feature>
<evidence type="ECO:0000313" key="4">
    <source>
        <dbReference type="Proteomes" id="UP000468413"/>
    </source>
</evidence>
<feature type="transmembrane region" description="Helical" evidence="2">
    <location>
        <begin position="95"/>
        <end position="113"/>
    </location>
</feature>